<dbReference type="EMBL" id="LKTP01000001">
    <property type="protein sequence ID" value="KRG30351.1"/>
    <property type="molecule type" value="Genomic_DNA"/>
</dbReference>
<dbReference type="Gene3D" id="2.60.40.10">
    <property type="entry name" value="Immunoglobulins"/>
    <property type="match status" value="1"/>
</dbReference>
<accession>A0A0Q9ZBA7</accession>
<dbReference type="InterPro" id="IPR026341">
    <property type="entry name" value="T9SS_type_B"/>
</dbReference>
<dbReference type="Pfam" id="PF18911">
    <property type="entry name" value="PKD_4"/>
    <property type="match status" value="1"/>
</dbReference>
<dbReference type="PROSITE" id="PS50093">
    <property type="entry name" value="PKD"/>
    <property type="match status" value="1"/>
</dbReference>
<name>A0A0Q9ZBA7_9FLAO</name>
<evidence type="ECO:0000256" key="1">
    <source>
        <dbReference type="SAM" id="SignalP"/>
    </source>
</evidence>
<sequence length="920" mass="101435">MKFSHLFFVFFLVVSLQLYSQQEASNWYFGVGAGLSFPSSNSDPVSLNNGRLQTLEGSTSISDRNGNLLFYTDGTVVYDKTHNIMQNGNSLKGDISTTQSAIIVPRPANPGRYFIFTVDKPDYYLTPGNPIEGVNFSEVDMSLNNGNGAIINGQKNIHLVTYNPSNSLQNEFKSSEKITAVIAGDCSSYWVVTQFMDKFYSFRVSSSGVDTNPVISDISNNFAPILDDQKINITSRGYLKISPDGRKMAAAYSQTSLGSPRTGGGKNSGEVYLYDFDDETGRVTNEELLLLDTYPYGVEFSPESTKLYVTTNEYEGGEVLQESKIYQFNLESSNVRNSETVINSSSNVAGALQLAINGKIYRAGYPKDGGSESHSSISVISNPGMDPENVTYSHNSVDISPNYVKLGLPPFVQSLFQDSFDVDNLCSGASTKFTITGENDYDSVLWDFGDGNTSTTENPQHTFAQPGTYSVSLIKTISGIPQEPVCKEVTITELPNISNNFTLTQCDVGDSDPNDGITDFNLQLAREELTSEDPGLQLYFYENENDAQNDTENQNALDNIYRNNSQDQELTVKVIGFNSDCFEIASIKLHTTSSVVLEPEAATGCELMDGEAEFDLPTIEQNIIAELGLNSSISLSFHESENDAAVGENPLSGTYISGAKTIYIRAENANVCYGFGSIDLEIAAFPRINNILELQACTSDFPLTLGDDLNITNPENFDFLWSTGENSESIQVNEAGAYSLRITDTNLGCGQSIDFIVEEFPNPEILELEIENNGQNSSVTVLTNNIEGLEFSIDDPNGPYQNTPTFRNVSGGPHTFYARSANSCEVAQFAEIIFGFPAFFTPNSDGYNDFWRPYETNNKDFQVEYIYIFDRYGKLLKQLPGNTSGWDGNYNGRPMPSNDYWFKGKLANGQEFSGHFTLKR</sequence>
<dbReference type="Pfam" id="PF13585">
    <property type="entry name" value="CHU_C"/>
    <property type="match status" value="1"/>
</dbReference>
<dbReference type="SUPFAM" id="SSF75011">
    <property type="entry name" value="3-carboxy-cis,cis-mucoante lactonizing enzyme"/>
    <property type="match status" value="1"/>
</dbReference>
<dbReference type="Proteomes" id="UP000051643">
    <property type="component" value="Unassembled WGS sequence"/>
</dbReference>
<dbReference type="InterPro" id="IPR035986">
    <property type="entry name" value="PKD_dom_sf"/>
</dbReference>
<reference evidence="3" key="1">
    <citation type="submission" date="2015-10" db="EMBL/GenBank/DDBJ databases">
        <title>Draft genome sequence of Salegentibacter mishustinae KCTC 12263.</title>
        <authorList>
            <person name="Lin W."/>
            <person name="Zheng Q."/>
        </authorList>
    </citation>
    <scope>NUCLEOTIDE SEQUENCE [LARGE SCALE GENOMIC DNA]</scope>
    <source>
        <strain evidence="3">KCTC 12263</strain>
    </source>
</reference>
<evidence type="ECO:0000259" key="2">
    <source>
        <dbReference type="PROSITE" id="PS50093"/>
    </source>
</evidence>
<keyword evidence="4" id="KW-1185">Reference proteome</keyword>
<feature type="domain" description="PKD" evidence="2">
    <location>
        <begin position="446"/>
        <end position="473"/>
    </location>
</feature>
<feature type="signal peptide" evidence="1">
    <location>
        <begin position="1"/>
        <end position="20"/>
    </location>
</feature>
<evidence type="ECO:0000313" key="3">
    <source>
        <dbReference type="EMBL" id="KRG30351.1"/>
    </source>
</evidence>
<organism evidence="3 4">
    <name type="scientific">Salegentibacter mishustinae</name>
    <dbReference type="NCBI Taxonomy" id="270918"/>
    <lineage>
        <taxon>Bacteria</taxon>
        <taxon>Pseudomonadati</taxon>
        <taxon>Bacteroidota</taxon>
        <taxon>Flavobacteriia</taxon>
        <taxon>Flavobacteriales</taxon>
        <taxon>Flavobacteriaceae</taxon>
        <taxon>Salegentibacter</taxon>
    </lineage>
</organism>
<keyword evidence="1" id="KW-0732">Signal</keyword>
<dbReference type="NCBIfam" id="TIGR04131">
    <property type="entry name" value="Bac_Flav_CTERM"/>
    <property type="match status" value="1"/>
</dbReference>
<gene>
    <name evidence="3" type="ORF">APR42_00370</name>
</gene>
<feature type="chain" id="PRO_5006389277" description="PKD domain-containing protein" evidence="1">
    <location>
        <begin position="21"/>
        <end position="920"/>
    </location>
</feature>
<dbReference type="OrthoDB" id="9765926at2"/>
<protein>
    <recommendedName>
        <fullName evidence="2">PKD domain-containing protein</fullName>
    </recommendedName>
</protein>
<dbReference type="AlphaFoldDB" id="A0A0Q9ZBA7"/>
<dbReference type="InterPro" id="IPR013783">
    <property type="entry name" value="Ig-like_fold"/>
</dbReference>
<evidence type="ECO:0000313" key="4">
    <source>
        <dbReference type="Proteomes" id="UP000051643"/>
    </source>
</evidence>
<dbReference type="SUPFAM" id="SSF49299">
    <property type="entry name" value="PKD domain"/>
    <property type="match status" value="1"/>
</dbReference>
<proteinExistence type="predicted"/>
<dbReference type="InterPro" id="IPR000601">
    <property type="entry name" value="PKD_dom"/>
</dbReference>
<dbReference type="RefSeq" id="WP_057480182.1">
    <property type="nucleotide sequence ID" value="NZ_BMWR01000002.1"/>
</dbReference>
<dbReference type="STRING" id="270918.APR42_00370"/>
<dbReference type="CDD" id="cd00146">
    <property type="entry name" value="PKD"/>
    <property type="match status" value="1"/>
</dbReference>
<comment type="caution">
    <text evidence="3">The sequence shown here is derived from an EMBL/GenBank/DDBJ whole genome shotgun (WGS) entry which is preliminary data.</text>
</comment>